<dbReference type="Gene3D" id="3.10.10.10">
    <property type="entry name" value="HIV Type 1 Reverse Transcriptase, subunit A, domain 1"/>
    <property type="match status" value="1"/>
</dbReference>
<evidence type="ECO:0000256" key="9">
    <source>
        <dbReference type="ARBA" id="ARBA00022707"/>
    </source>
</evidence>
<dbReference type="Pfam" id="PF00078">
    <property type="entry name" value="RVT_1"/>
    <property type="match status" value="1"/>
</dbReference>
<keyword evidence="10" id="KW-0540">Nuclease</keyword>
<accession>Q8AGY0</accession>
<dbReference type="PROSITE" id="PS50878">
    <property type="entry name" value="RT_POL"/>
    <property type="match status" value="1"/>
</dbReference>
<evidence type="ECO:0000256" key="20">
    <source>
        <dbReference type="ARBA" id="ARBA00022908"/>
    </source>
</evidence>
<dbReference type="GO" id="GO:0004190">
    <property type="term" value="F:aspartic-type endopeptidase activity"/>
    <property type="evidence" value="ECO:0007669"/>
    <property type="project" value="UniProtKB-KW"/>
</dbReference>
<dbReference type="Gene3D" id="1.10.150.490">
    <property type="entry name" value="Retroviral GAG p10 protein"/>
    <property type="match status" value="1"/>
</dbReference>
<dbReference type="SMART" id="SM00343">
    <property type="entry name" value="ZnF_C2HC"/>
    <property type="match status" value="2"/>
</dbReference>
<feature type="domain" description="Reverse transcriptase" evidence="35">
    <location>
        <begin position="776"/>
        <end position="965"/>
    </location>
</feature>
<dbReference type="Gene3D" id="2.40.70.10">
    <property type="entry name" value="Acid Proteases"/>
    <property type="match status" value="1"/>
</dbReference>
<dbReference type="InterPro" id="IPR000477">
    <property type="entry name" value="RT_dom"/>
</dbReference>
<evidence type="ECO:0000256" key="4">
    <source>
        <dbReference type="ARBA" id="ARBA00011233"/>
    </source>
</evidence>
<dbReference type="GO" id="GO:0008270">
    <property type="term" value="F:zinc ion binding"/>
    <property type="evidence" value="ECO:0007669"/>
    <property type="project" value="UniProtKB-KW"/>
</dbReference>
<keyword evidence="13" id="KW-0688">Ribosomal frameshifting</keyword>
<dbReference type="GO" id="GO:0004523">
    <property type="term" value="F:RNA-DNA hybrid ribonuclease activity"/>
    <property type="evidence" value="ECO:0007669"/>
    <property type="project" value="InterPro"/>
</dbReference>
<dbReference type="PROSITE" id="PS50876">
    <property type="entry name" value="ZF_INTEGRASE"/>
    <property type="match status" value="1"/>
</dbReference>
<dbReference type="SUPFAM" id="SSF46919">
    <property type="entry name" value="N-terminal Zn binding domain of HIV integrase"/>
    <property type="match status" value="1"/>
</dbReference>
<keyword evidence="6" id="KW-0645">Protease</keyword>
<evidence type="ECO:0000256" key="22">
    <source>
        <dbReference type="ARBA" id="ARBA00022932"/>
    </source>
</evidence>
<keyword evidence="18" id="KW-0460">Magnesium</keyword>
<dbReference type="SUPFAM" id="SSF50122">
    <property type="entry name" value="DNA-binding domain of retroviral integrase"/>
    <property type="match status" value="1"/>
</dbReference>
<evidence type="ECO:0000256" key="2">
    <source>
        <dbReference type="ARBA" id="ARBA00003230"/>
    </source>
</evidence>
<keyword evidence="25" id="KW-1179">Viral genome integration</keyword>
<dbReference type="Gene3D" id="1.10.375.10">
    <property type="entry name" value="Human Immunodeficiency Virus Type 1 Capsid Protein"/>
    <property type="match status" value="1"/>
</dbReference>
<evidence type="ECO:0000259" key="37">
    <source>
        <dbReference type="PROSITE" id="PS50994"/>
    </source>
</evidence>
<dbReference type="InterPro" id="IPR018061">
    <property type="entry name" value="Retropepsins"/>
</dbReference>
<dbReference type="InterPro" id="IPR043502">
    <property type="entry name" value="DNA/RNA_pol_sf"/>
</dbReference>
<dbReference type="InterPro" id="IPR043128">
    <property type="entry name" value="Rev_trsase/Diguanyl_cyclase"/>
</dbReference>
<feature type="domain" description="CCHC-type" evidence="32">
    <location>
        <begin position="448"/>
        <end position="462"/>
    </location>
</feature>
<dbReference type="Pfam" id="PF00607">
    <property type="entry name" value="Gag_p24"/>
    <property type="match status" value="1"/>
</dbReference>
<dbReference type="GO" id="GO:0035613">
    <property type="term" value="F:RNA stem-loop binding"/>
    <property type="evidence" value="ECO:0007669"/>
    <property type="project" value="TreeGrafter"/>
</dbReference>
<dbReference type="InterPro" id="IPR036875">
    <property type="entry name" value="Znf_CCHC_sf"/>
</dbReference>
<dbReference type="InterPro" id="IPR017856">
    <property type="entry name" value="Integrase-like_N"/>
</dbReference>
<dbReference type="Pfam" id="PF14787">
    <property type="entry name" value="zf-CCHC_5"/>
    <property type="match status" value="1"/>
</dbReference>
<dbReference type="GO" id="GO:0006508">
    <property type="term" value="P:proteolysis"/>
    <property type="evidence" value="ECO:0007669"/>
    <property type="project" value="UniProtKB-KW"/>
</dbReference>
<dbReference type="InterPro" id="IPR002156">
    <property type="entry name" value="RNaseH_domain"/>
</dbReference>
<dbReference type="Pfam" id="PF00665">
    <property type="entry name" value="rve"/>
    <property type="match status" value="1"/>
</dbReference>
<feature type="domain" description="Integrase-type" evidence="34">
    <location>
        <begin position="1324"/>
        <end position="1365"/>
    </location>
</feature>
<keyword evidence="23" id="KW-0238">DNA-binding</keyword>
<keyword evidence="8" id="KW-0548">Nucleotidyltransferase</keyword>
<dbReference type="InterPro" id="IPR012337">
    <property type="entry name" value="RNaseH-like_sf"/>
</dbReference>
<keyword evidence="7" id="KW-0808">Transferase</keyword>
<dbReference type="Pfam" id="PF19317">
    <property type="entry name" value="Gag_p24_C"/>
    <property type="match status" value="1"/>
</dbReference>
<dbReference type="InterPro" id="IPR036862">
    <property type="entry name" value="Integrase_C_dom_sf_retrovir"/>
</dbReference>
<evidence type="ECO:0000256" key="6">
    <source>
        <dbReference type="ARBA" id="ARBA00022670"/>
    </source>
</evidence>
<dbReference type="SUPFAM" id="SSF53098">
    <property type="entry name" value="Ribonuclease H-like"/>
    <property type="match status" value="1"/>
</dbReference>
<evidence type="ECO:0000256" key="25">
    <source>
        <dbReference type="ARBA" id="ARBA00023195"/>
    </source>
</evidence>
<dbReference type="GO" id="GO:0015074">
    <property type="term" value="P:DNA integration"/>
    <property type="evidence" value="ECO:0007669"/>
    <property type="project" value="UniProtKB-KW"/>
</dbReference>
<evidence type="ECO:0000256" key="12">
    <source>
        <dbReference type="ARBA" id="ARBA00022750"/>
    </source>
</evidence>
<dbReference type="InterPro" id="IPR001995">
    <property type="entry name" value="Peptidase_A2_cat"/>
</dbReference>
<dbReference type="GO" id="GO:0003887">
    <property type="term" value="F:DNA-directed DNA polymerase activity"/>
    <property type="evidence" value="ECO:0007669"/>
    <property type="project" value="UniProtKB-KW"/>
</dbReference>
<feature type="domain" description="Integrase catalytic" evidence="37">
    <location>
        <begin position="1373"/>
        <end position="1541"/>
    </location>
</feature>
<evidence type="ECO:0000256" key="5">
    <source>
        <dbReference type="ARBA" id="ARBA00021895"/>
    </source>
</evidence>
<dbReference type="SUPFAM" id="SSF47836">
    <property type="entry name" value="Retroviral matrix proteins"/>
    <property type="match status" value="1"/>
</dbReference>
<evidence type="ECO:0000256" key="13">
    <source>
        <dbReference type="ARBA" id="ARBA00022758"/>
    </source>
</evidence>
<name>Q8AGY0_9RETR</name>
<comment type="subunit">
    <text evidence="4">Homotrimer.</text>
</comment>
<dbReference type="InterPro" id="IPR003322">
    <property type="entry name" value="B_retro_matrix"/>
</dbReference>
<evidence type="ECO:0000256" key="27">
    <source>
        <dbReference type="ARBA" id="ARBA00023288"/>
    </source>
</evidence>
<keyword evidence="27" id="KW-0449">Lipoprotein</keyword>
<dbReference type="PROSITE" id="PS00141">
    <property type="entry name" value="ASP_PROTEASE"/>
    <property type="match status" value="1"/>
</dbReference>
<feature type="domain" description="Peptidase A2" evidence="33">
    <location>
        <begin position="649"/>
        <end position="724"/>
    </location>
</feature>
<evidence type="ECO:0000256" key="23">
    <source>
        <dbReference type="ARBA" id="ARBA00023125"/>
    </source>
</evidence>
<dbReference type="PROSITE" id="PS51027">
    <property type="entry name" value="INTEGRASE_DBD"/>
    <property type="match status" value="1"/>
</dbReference>
<dbReference type="Pfam" id="PF06817">
    <property type="entry name" value="RVT_thumb"/>
    <property type="match status" value="1"/>
</dbReference>
<organism evidence="39">
    <name type="scientific">Python molurus endogenous retrovirus</name>
    <dbReference type="NCBI Taxonomy" id="201997"/>
    <lineage>
        <taxon>Viruses</taxon>
        <taxon>Riboviria</taxon>
        <taxon>Pararnavirae</taxon>
        <taxon>Artverviricota</taxon>
        <taxon>Revtraviricetes</taxon>
        <taxon>Ortervirales</taxon>
        <taxon>Retroviridae</taxon>
    </lineage>
</organism>
<keyword evidence="9" id="KW-0519">Myristate</keyword>
<keyword evidence="15 29" id="KW-0863">Zinc-finger</keyword>
<dbReference type="Gene3D" id="2.30.30.10">
    <property type="entry name" value="Integrase, C-terminal domain superfamily, retroviral"/>
    <property type="match status" value="1"/>
</dbReference>
<feature type="region of interest" description="Disordered" evidence="31">
    <location>
        <begin position="1598"/>
        <end position="1637"/>
    </location>
</feature>
<dbReference type="Pfam" id="PF00077">
    <property type="entry name" value="RVP"/>
    <property type="match status" value="1"/>
</dbReference>
<dbReference type="SUPFAM" id="SSF50630">
    <property type="entry name" value="Acid proteases"/>
    <property type="match status" value="1"/>
</dbReference>
<dbReference type="CDD" id="cd05482">
    <property type="entry name" value="HIV_retropepsin_like"/>
    <property type="match status" value="1"/>
</dbReference>
<sequence>MGGKFSQQQTAHLKELRELTESSSKISSNGGKTLPRLKNKELIGLLSYIWQQCPSYPEKGSLKISTWTKLGEYFHAAPRAPVQILTSWRVVMECLMIHHKFENQMPAEPIPPPYDSVKNSPATLLPMSAGSGCLDPANGPTAPMAPSSPLTIKPQRGGHIIRAMQTAQQSGQLSAEDLGACAMFPVTWVVPAGAAAGAPGQPVHTHIDYKQIKEIKSAVRDYGLQSRYVMGLLTSLSTAAVEMLLADWQSLFGMILTPAQYVIWNSEYGKQAAVAINAGLPQNVTADDVLGTGTISTIAQQQNSDRAAFPIIKNCALAALRKVDDNQGKPLQTFSKIIQSPTEDYSSFISRLQVALERQIDNVDARGELCMKLAYENANSDCQKVLQPIANKPGITLADFLQACRIVGTTSHKMAALASAITTTLLPPSSSSLAPQDALPVSRPAGNCFNCGKPGHFKSQCRAPGGGPHRSSSQQAVKPKTVCPKCKKGFHWANQCRSFNQSQQNSGNLIVGHAASPTPKAELPNEDPSPHSVEMTADETVTYSLPAHVYHLFISPRLPLTLPPEMPVLVFPNLDLTAQGVIAAPFLRSADSFSDFALAIMVNSPVTIKQGDVVATMIPLETFSDCMTIEQNVNSKRPVAKFKLNGRSFSGLLDTGADVSVICSAEWPADWPTDPAPSVRGVGGIQTAQISCNWISVTSATSPVTAFIKPVVLPLHTNLWGRDLMSQFQTKLILQLMAVSAVLRLELQSQTPVWIDQWPLTVEKLTVLKQLVNEQLDNGHLEPSLSPYNTPVFVIKKKSGKWRLLHDLRAVNAIIKPMGALQCGLPNPNLIPQSYDMMIIDLKDCFFSIPLHPKDKHIFAFTVPALNNSQPTSRYQWKVLPQGMLNSPTMCQYFVSQVLQPYRDKYSSFLVYHYMDGILVATPGPKGTVLKTLPHLQRILQQGGLHIAPDKVQLSSPFHYLGHKVLESHANPCLPNIQLPPAPTLLQLQQYLGSINWIRPYIGLSTIQLSPLFTALTKGKQPADVIPLQKEQLDAVKLINQALRTKWVDRMKDNLPFSLLLLNTLTLPTGAVVQVTPSLLILEWIHLSHTPRATLTTKPAQFASLITKGRLRSKALAGVEPSVIYVPCSLSTWESLLAVSDHLQFALADWPGTVSCHPPPDPRVQLLRTTPFIWQTPMSPFPIHDAVTVFADGSKKSGACAWQIDGQWHTKTTPPQSSAQRAELYASILAFEAFPHQSFNLILDSFYVSQIISSIYQAYLSPSIEPTLLSLFLSLQHLISKRTHFFHVAHIRSHQPFPGILQEGNSVADAAAAAASSSPLIFAFSSPTPWESHSYFHQNKKALIKQFKISATEATAILQQCPTCSKQAHSVPMGVNPRGTECNQIWQMNVTQYASFSPWKYLHVSIDTYSGFIMATPQRDEASKRIINHCIRTFATLGRPKELKTDNGPGYTGSAFAAFCQKWGITHKFGIPYNSKGQAIIGRANQTLKHALDRYIETKGKGPPSLPAVQDILNLCLYTLNFLNLTGLPATSAACRHFASQPAADHQRPLVYYRCLPDPAWRGPAQLITWGRGYAAIQLPDKVLWVPGRCVRPCHLPLSPDAQDVPPPPHIRGLTGVTPEADPQHTAEEEDSRDNRR</sequence>
<dbReference type="PROSITE" id="PS50994">
    <property type="entry name" value="INTEGRASE"/>
    <property type="match status" value="1"/>
</dbReference>
<evidence type="ECO:0000256" key="30">
    <source>
        <dbReference type="PROSITE-ProRule" id="PRU00506"/>
    </source>
</evidence>
<dbReference type="PANTHER" id="PTHR41694:SF4">
    <property type="entry name" value="ENDOGENOUS RETROVIRUS GROUP K MEMBER 10 POL PROTEIN-RELATED"/>
    <property type="match status" value="1"/>
</dbReference>
<dbReference type="PROSITE" id="PS50879">
    <property type="entry name" value="RNASE_H_1"/>
    <property type="match status" value="1"/>
</dbReference>
<dbReference type="Gene3D" id="1.10.10.200">
    <property type="match status" value="1"/>
</dbReference>
<dbReference type="InterPro" id="IPR045345">
    <property type="entry name" value="Gag_p24_C"/>
</dbReference>
<dbReference type="GO" id="GO:0044826">
    <property type="term" value="P:viral genome integration into host DNA"/>
    <property type="evidence" value="ECO:0007669"/>
    <property type="project" value="UniProtKB-KW"/>
</dbReference>
<dbReference type="GO" id="GO:0005198">
    <property type="term" value="F:structural molecule activity"/>
    <property type="evidence" value="ECO:0007669"/>
    <property type="project" value="InterPro"/>
</dbReference>
<comment type="cofactor">
    <cofactor evidence="1">
        <name>Mg(2+)</name>
        <dbReference type="ChEBI" id="CHEBI:18420"/>
    </cofactor>
</comment>
<dbReference type="GO" id="GO:0003964">
    <property type="term" value="F:RNA-directed DNA polymerase activity"/>
    <property type="evidence" value="ECO:0007669"/>
    <property type="project" value="UniProtKB-KW"/>
</dbReference>
<feature type="domain" description="RNase H type-1" evidence="36">
    <location>
        <begin position="1183"/>
        <end position="1317"/>
    </location>
</feature>
<dbReference type="PROSITE" id="PS50175">
    <property type="entry name" value="ASP_PROT_RETROV"/>
    <property type="match status" value="1"/>
</dbReference>
<comment type="function">
    <text evidence="2">Matrix protein.</text>
</comment>
<evidence type="ECO:0000259" key="35">
    <source>
        <dbReference type="PROSITE" id="PS50878"/>
    </source>
</evidence>
<feature type="domain" description="Integrase-type" evidence="38">
    <location>
        <begin position="1549"/>
        <end position="1596"/>
    </location>
</feature>
<dbReference type="Pfam" id="PF02337">
    <property type="entry name" value="Gag_p10"/>
    <property type="match status" value="1"/>
</dbReference>
<keyword evidence="24" id="KW-0233">DNA recombination</keyword>
<feature type="DNA-binding region" description="Integrase-type" evidence="30">
    <location>
        <begin position="1549"/>
        <end position="1596"/>
    </location>
</feature>
<dbReference type="Pfam" id="PF02022">
    <property type="entry name" value="Integrase_Zn"/>
    <property type="match status" value="1"/>
</dbReference>
<dbReference type="GO" id="GO:0003677">
    <property type="term" value="F:DNA binding"/>
    <property type="evidence" value="ECO:0007669"/>
    <property type="project" value="UniProtKB-KW"/>
</dbReference>
<protein>
    <recommendedName>
        <fullName evidence="5">Gag-Pro-Pol polyprotein</fullName>
    </recommendedName>
</protein>
<dbReference type="Pfam" id="PF00098">
    <property type="entry name" value="zf-CCHC"/>
    <property type="match status" value="1"/>
</dbReference>
<evidence type="ECO:0000259" key="34">
    <source>
        <dbReference type="PROSITE" id="PS50876"/>
    </source>
</evidence>
<keyword evidence="26" id="KW-0511">Multifunctional enzyme</keyword>
<dbReference type="InterPro" id="IPR021109">
    <property type="entry name" value="Peptidase_aspartic_dom_sf"/>
</dbReference>
<keyword evidence="28" id="KW-1160">Virus entry into host cell</keyword>
<evidence type="ECO:0000256" key="17">
    <source>
        <dbReference type="ARBA" id="ARBA00022833"/>
    </source>
</evidence>
<evidence type="ECO:0000256" key="1">
    <source>
        <dbReference type="ARBA" id="ARBA00001946"/>
    </source>
</evidence>
<evidence type="ECO:0000259" key="32">
    <source>
        <dbReference type="PROSITE" id="PS50158"/>
    </source>
</evidence>
<dbReference type="InterPro" id="IPR008916">
    <property type="entry name" value="Retrov_capsid_C"/>
</dbReference>
<feature type="compositionally biased region" description="Basic and acidic residues" evidence="31">
    <location>
        <begin position="1622"/>
        <end position="1637"/>
    </location>
</feature>
<dbReference type="InterPro" id="IPR003308">
    <property type="entry name" value="Integrase_Zn-bd_dom_N"/>
</dbReference>
<dbReference type="EMBL" id="AF500296">
    <property type="protein sequence ID" value="AAN77283.1"/>
    <property type="molecule type" value="Genomic_RNA"/>
</dbReference>
<dbReference type="InterPro" id="IPR001969">
    <property type="entry name" value="Aspartic_peptidase_AS"/>
</dbReference>
<dbReference type="GO" id="GO:0075523">
    <property type="term" value="P:viral translational frameshifting"/>
    <property type="evidence" value="ECO:0007669"/>
    <property type="project" value="UniProtKB-KW"/>
</dbReference>
<evidence type="ECO:0000256" key="28">
    <source>
        <dbReference type="ARBA" id="ARBA00023296"/>
    </source>
</evidence>
<evidence type="ECO:0000256" key="15">
    <source>
        <dbReference type="ARBA" id="ARBA00022771"/>
    </source>
</evidence>
<keyword evidence="12" id="KW-0064">Aspartyl protease</keyword>
<keyword evidence="16" id="KW-0378">Hydrolase</keyword>
<dbReference type="InterPro" id="IPR036397">
    <property type="entry name" value="RNaseH_sf"/>
</dbReference>
<evidence type="ECO:0000259" key="38">
    <source>
        <dbReference type="PROSITE" id="PS51027"/>
    </source>
</evidence>
<dbReference type="GO" id="GO:0075713">
    <property type="term" value="P:establishment of integrated proviral latency"/>
    <property type="evidence" value="ECO:0007669"/>
    <property type="project" value="UniProtKB-KW"/>
</dbReference>
<keyword evidence="11" id="KW-0479">Metal-binding</keyword>
<dbReference type="GO" id="GO:0006310">
    <property type="term" value="P:DNA recombination"/>
    <property type="evidence" value="ECO:0007669"/>
    <property type="project" value="UniProtKB-KW"/>
</dbReference>
<comment type="function">
    <text evidence="3">Capsid protein.</text>
</comment>
<reference evidence="39" key="1">
    <citation type="journal article" date="2002" name="J. Virol.">
        <title>Identification and characterization of two closely related unclassifiable endogenous retroviruses in pythons (Python molurus and Python curtus).</title>
        <authorList>
            <person name="Huder J.B."/>
            <person name="Boni J."/>
            <person name="Hatt J.M."/>
            <person name="Soldati G."/>
            <person name="Lutz H."/>
            <person name="Schupbach J."/>
        </authorList>
    </citation>
    <scope>NUCLEOTIDE SEQUENCE</scope>
</reference>
<evidence type="ECO:0000256" key="18">
    <source>
        <dbReference type="ARBA" id="ARBA00022842"/>
    </source>
</evidence>
<evidence type="ECO:0000256" key="3">
    <source>
        <dbReference type="ARBA" id="ARBA00003374"/>
    </source>
</evidence>
<dbReference type="InterPro" id="IPR034170">
    <property type="entry name" value="Retropepsin-like_cat_dom"/>
</dbReference>
<evidence type="ECO:0000256" key="19">
    <source>
        <dbReference type="ARBA" id="ARBA00022884"/>
    </source>
</evidence>
<keyword evidence="22" id="KW-0239">DNA-directed DNA polymerase</keyword>
<dbReference type="SUPFAM" id="SSF47353">
    <property type="entry name" value="Retrovirus capsid dimerization domain-like"/>
    <property type="match status" value="1"/>
</dbReference>
<dbReference type="InterPro" id="IPR038124">
    <property type="entry name" value="B_retro_matrix_sf"/>
</dbReference>
<evidence type="ECO:0000256" key="7">
    <source>
        <dbReference type="ARBA" id="ARBA00022679"/>
    </source>
</evidence>
<dbReference type="SUPFAM" id="SSF57756">
    <property type="entry name" value="Retrovirus zinc finger-like domains"/>
    <property type="match status" value="1"/>
</dbReference>
<evidence type="ECO:0000256" key="11">
    <source>
        <dbReference type="ARBA" id="ARBA00022723"/>
    </source>
</evidence>
<dbReference type="InterPro" id="IPR001037">
    <property type="entry name" value="Integrase_C_retrovir"/>
</dbReference>
<keyword evidence="14" id="KW-0255">Endonuclease</keyword>
<dbReference type="Gene3D" id="4.10.60.10">
    <property type="entry name" value="Zinc finger, CCHC-type"/>
    <property type="match status" value="1"/>
</dbReference>
<dbReference type="PROSITE" id="PS50158">
    <property type="entry name" value="ZF_CCHC"/>
    <property type="match status" value="1"/>
</dbReference>
<dbReference type="InterPro" id="IPR010661">
    <property type="entry name" value="RVT_thumb"/>
</dbReference>
<keyword evidence="21" id="KW-0695">RNA-directed DNA polymerase</keyword>
<evidence type="ECO:0000256" key="8">
    <source>
        <dbReference type="ARBA" id="ARBA00022695"/>
    </source>
</evidence>
<dbReference type="InterPro" id="IPR001878">
    <property type="entry name" value="Znf_CCHC"/>
</dbReference>
<evidence type="ECO:0000256" key="16">
    <source>
        <dbReference type="ARBA" id="ARBA00022801"/>
    </source>
</evidence>
<evidence type="ECO:0000256" key="21">
    <source>
        <dbReference type="ARBA" id="ARBA00022918"/>
    </source>
</evidence>
<dbReference type="SUPFAM" id="SSF47943">
    <property type="entry name" value="Retrovirus capsid protein, N-terminal core domain"/>
    <property type="match status" value="1"/>
</dbReference>
<evidence type="ECO:0000256" key="29">
    <source>
        <dbReference type="PROSITE-ProRule" id="PRU00450"/>
    </source>
</evidence>
<dbReference type="Gene3D" id="3.30.70.270">
    <property type="match status" value="2"/>
</dbReference>
<dbReference type="Gene3D" id="3.30.420.10">
    <property type="entry name" value="Ribonuclease H-like superfamily/Ribonuclease H"/>
    <property type="match status" value="2"/>
</dbReference>
<dbReference type="InterPro" id="IPR010999">
    <property type="entry name" value="Retrovr_matrix"/>
</dbReference>
<keyword evidence="19" id="KW-0694">RNA-binding</keyword>
<keyword evidence="17" id="KW-0862">Zinc</keyword>
<dbReference type="SUPFAM" id="SSF56672">
    <property type="entry name" value="DNA/RNA polymerases"/>
    <property type="match status" value="1"/>
</dbReference>
<evidence type="ECO:0000259" key="36">
    <source>
        <dbReference type="PROSITE" id="PS50879"/>
    </source>
</evidence>
<dbReference type="Pfam" id="PF00552">
    <property type="entry name" value="IN_DBD_C"/>
    <property type="match status" value="1"/>
</dbReference>
<evidence type="ECO:0000256" key="10">
    <source>
        <dbReference type="ARBA" id="ARBA00022722"/>
    </source>
</evidence>
<evidence type="ECO:0000256" key="14">
    <source>
        <dbReference type="ARBA" id="ARBA00022759"/>
    </source>
</evidence>
<evidence type="ECO:0000313" key="39">
    <source>
        <dbReference type="EMBL" id="AAN77283.1"/>
    </source>
</evidence>
<dbReference type="GO" id="GO:0046718">
    <property type="term" value="P:symbiont entry into host cell"/>
    <property type="evidence" value="ECO:0007669"/>
    <property type="project" value="UniProtKB-KW"/>
</dbReference>
<dbReference type="InterPro" id="IPR008919">
    <property type="entry name" value="Retrov_capsid_N"/>
</dbReference>
<dbReference type="PANTHER" id="PTHR41694">
    <property type="entry name" value="ENDOGENOUS RETROVIRUS GROUP K MEMBER POL PROTEIN"/>
    <property type="match status" value="1"/>
</dbReference>
<evidence type="ECO:0000256" key="24">
    <source>
        <dbReference type="ARBA" id="ARBA00023172"/>
    </source>
</evidence>
<dbReference type="Gene3D" id="1.10.1200.30">
    <property type="match status" value="1"/>
</dbReference>
<evidence type="ECO:0000259" key="33">
    <source>
        <dbReference type="PROSITE" id="PS50175"/>
    </source>
</evidence>
<evidence type="ECO:0000256" key="31">
    <source>
        <dbReference type="SAM" id="MobiDB-lite"/>
    </source>
</evidence>
<dbReference type="Pfam" id="PF00075">
    <property type="entry name" value="RNase_H"/>
    <property type="match status" value="1"/>
</dbReference>
<proteinExistence type="predicted"/>
<dbReference type="CDD" id="cd01645">
    <property type="entry name" value="RT_Rtv"/>
    <property type="match status" value="1"/>
</dbReference>
<dbReference type="InterPro" id="IPR001584">
    <property type="entry name" value="Integrase_cat-core"/>
</dbReference>
<keyword evidence="20" id="KW-0229">DNA integration</keyword>
<evidence type="ECO:0000256" key="26">
    <source>
        <dbReference type="ARBA" id="ARBA00023268"/>
    </source>
</evidence>